<feature type="compositionally biased region" description="Low complexity" evidence="16">
    <location>
        <begin position="97"/>
        <end position="112"/>
    </location>
</feature>
<comment type="cofactor">
    <cofactor evidence="1">
        <name>heme b</name>
        <dbReference type="ChEBI" id="CHEBI:60344"/>
    </cofactor>
</comment>
<comment type="catalytic activity">
    <reaction evidence="13">
        <text>a 1,2-diacyl-sn-glycero-3-phospho-(1D-myo-inositol)(in) = a 1,2-diacyl-sn-glycero-3-phospho-(1D-myo-inositol)(out)</text>
        <dbReference type="Rhea" id="RHEA:38691"/>
        <dbReference type="ChEBI" id="CHEBI:57880"/>
    </reaction>
    <physiologicalReaction direction="left-to-right" evidence="13">
        <dbReference type="Rhea" id="RHEA:38692"/>
    </physiologicalReaction>
</comment>
<evidence type="ECO:0000256" key="13">
    <source>
        <dbReference type="ARBA" id="ARBA00024146"/>
    </source>
</evidence>
<sequence length="394" mass="42718">MSEKPATTGAPPPVEAPTTATTPANETENKTTTPAPASADTLEDKVTNLTITDKTTDSQPSTAQSTSSPPPAQSTSSPPPAQSTSSPPPALHPEAASTTVPPTSNTPTTPVWPETPPDHPLTNLYDSIPALVTEAQHSEIYGVELSHSSPFPTKLICQKFLRANANDLGKAKAQLLATLKWRAEFNPLAAAEETFEKERFEGLGYVLEVGNVPGSARRVLGKEGKDVKDVVTFNIYGAVKDNQKTFGDLEGFLRWRVAVMERSVHKLDLANATVPIPDYGQGPDPYQGYQVHDYLRVSFLRQDPVVRAATKKTIETLSAYYPETLSRKFFVNVPVIMGWLYQAVRLLVAAETAKKFTVLSYGNLLAVELGKDVPKEYGGDRGELKEVGEAMKLE</sequence>
<dbReference type="GO" id="GO:0017157">
    <property type="term" value="P:regulation of exocytosis"/>
    <property type="evidence" value="ECO:0007669"/>
    <property type="project" value="TreeGrafter"/>
</dbReference>
<protein>
    <recommendedName>
        <fullName evidence="15">Phosphatidylinositol transfer protein SFH5</fullName>
        <shortName evidence="15">PITP SFH5</shortName>
    </recommendedName>
</protein>
<dbReference type="InterPro" id="IPR042938">
    <property type="entry name" value="Sfh5"/>
</dbReference>
<dbReference type="OrthoDB" id="75724at2759"/>
<keyword evidence="19" id="KW-1185">Reference proteome</keyword>
<dbReference type="EMBL" id="MU006570">
    <property type="protein sequence ID" value="KAF2748071.1"/>
    <property type="molecule type" value="Genomic_DNA"/>
</dbReference>
<dbReference type="InterPro" id="IPR036865">
    <property type="entry name" value="CRAL-TRIO_dom_sf"/>
</dbReference>
<comment type="subcellular location">
    <subcellularLocation>
        <location evidence="15">Cytoplasm</location>
    </subcellularLocation>
    <subcellularLocation>
        <location evidence="2 15">Endoplasmic reticulum membrane</location>
        <topology evidence="2 15">Peripheral membrane protein</topology>
    </subcellularLocation>
    <subcellularLocation>
        <location evidence="15">Microsome membrane</location>
        <topology evidence="15">Peripheral membrane protein</topology>
    </subcellularLocation>
</comment>
<gene>
    <name evidence="18" type="ORF">M011DRAFT_442373</name>
</gene>
<keyword evidence="9 15" id="KW-0492">Microsome</keyword>
<feature type="compositionally biased region" description="Pro residues" evidence="16">
    <location>
        <begin position="68"/>
        <end position="91"/>
    </location>
</feature>
<evidence type="ECO:0000256" key="5">
    <source>
        <dbReference type="ARBA" id="ARBA00022490"/>
    </source>
</evidence>
<dbReference type="PANTHER" id="PTHR47669:SF1">
    <property type="entry name" value="PHOSPHATIDYLINOSITOL TRANSFER PROTEIN SFH5"/>
    <property type="match status" value="1"/>
</dbReference>
<feature type="domain" description="CRAL-TRIO" evidence="17">
    <location>
        <begin position="252"/>
        <end position="385"/>
    </location>
</feature>
<evidence type="ECO:0000256" key="6">
    <source>
        <dbReference type="ARBA" id="ARBA00022617"/>
    </source>
</evidence>
<dbReference type="GO" id="GO:0043001">
    <property type="term" value="P:Golgi to plasma membrane protein transport"/>
    <property type="evidence" value="ECO:0007669"/>
    <property type="project" value="TreeGrafter"/>
</dbReference>
<name>A0A6A6VFV4_9PLEO</name>
<accession>A0A6A6VFV4</accession>
<evidence type="ECO:0000313" key="18">
    <source>
        <dbReference type="EMBL" id="KAF2748071.1"/>
    </source>
</evidence>
<keyword evidence="4 15" id="KW-0813">Transport</keyword>
<keyword evidence="10" id="KW-0408">Iron</keyword>
<feature type="compositionally biased region" description="Low complexity" evidence="16">
    <location>
        <begin position="16"/>
        <end position="37"/>
    </location>
</feature>
<dbReference type="SUPFAM" id="SSF52087">
    <property type="entry name" value="CRAL/TRIO domain"/>
    <property type="match status" value="1"/>
</dbReference>
<dbReference type="InterPro" id="IPR001251">
    <property type="entry name" value="CRAL-TRIO_dom"/>
</dbReference>
<evidence type="ECO:0000256" key="10">
    <source>
        <dbReference type="ARBA" id="ARBA00023004"/>
    </source>
</evidence>
<evidence type="ECO:0000256" key="16">
    <source>
        <dbReference type="SAM" id="MobiDB-lite"/>
    </source>
</evidence>
<reference evidence="18" key="1">
    <citation type="journal article" date="2020" name="Stud. Mycol.">
        <title>101 Dothideomycetes genomes: a test case for predicting lifestyles and emergence of pathogens.</title>
        <authorList>
            <person name="Haridas S."/>
            <person name="Albert R."/>
            <person name="Binder M."/>
            <person name="Bloem J."/>
            <person name="Labutti K."/>
            <person name="Salamov A."/>
            <person name="Andreopoulos B."/>
            <person name="Baker S."/>
            <person name="Barry K."/>
            <person name="Bills G."/>
            <person name="Bluhm B."/>
            <person name="Cannon C."/>
            <person name="Castanera R."/>
            <person name="Culley D."/>
            <person name="Daum C."/>
            <person name="Ezra D."/>
            <person name="Gonzalez J."/>
            <person name="Henrissat B."/>
            <person name="Kuo A."/>
            <person name="Liang C."/>
            <person name="Lipzen A."/>
            <person name="Lutzoni F."/>
            <person name="Magnuson J."/>
            <person name="Mondo S."/>
            <person name="Nolan M."/>
            <person name="Ohm R."/>
            <person name="Pangilinan J."/>
            <person name="Park H.-J."/>
            <person name="Ramirez L."/>
            <person name="Alfaro M."/>
            <person name="Sun H."/>
            <person name="Tritt A."/>
            <person name="Yoshinaga Y."/>
            <person name="Zwiers L.-H."/>
            <person name="Turgeon B."/>
            <person name="Goodwin S."/>
            <person name="Spatafora J."/>
            <person name="Crous P."/>
            <person name="Grigoriev I."/>
        </authorList>
    </citation>
    <scope>NUCLEOTIDE SEQUENCE</scope>
    <source>
        <strain evidence="18">CBS 119925</strain>
    </source>
</reference>
<evidence type="ECO:0000259" key="17">
    <source>
        <dbReference type="PROSITE" id="PS50191"/>
    </source>
</evidence>
<dbReference type="GO" id="GO:0046872">
    <property type="term" value="F:metal ion binding"/>
    <property type="evidence" value="ECO:0007669"/>
    <property type="project" value="UniProtKB-KW"/>
</dbReference>
<keyword evidence="8 15" id="KW-0256">Endoplasmic reticulum</keyword>
<keyword evidence="7" id="KW-0479">Metal-binding</keyword>
<evidence type="ECO:0000256" key="3">
    <source>
        <dbReference type="ARBA" id="ARBA00006667"/>
    </source>
</evidence>
<keyword evidence="5 15" id="KW-0963">Cytoplasm</keyword>
<keyword evidence="11 15" id="KW-0445">Lipid transport</keyword>
<dbReference type="GO" id="GO:0008526">
    <property type="term" value="F:phosphatidylinositol transfer activity"/>
    <property type="evidence" value="ECO:0007669"/>
    <property type="project" value="UniProtKB-UniRule"/>
</dbReference>
<dbReference type="GO" id="GO:0032541">
    <property type="term" value="C:cortical endoplasmic reticulum"/>
    <property type="evidence" value="ECO:0007669"/>
    <property type="project" value="TreeGrafter"/>
</dbReference>
<comment type="similarity">
    <text evidence="3 15">Belongs to the SFH5 family.</text>
</comment>
<keyword evidence="6" id="KW-0349">Heme</keyword>
<evidence type="ECO:0000256" key="7">
    <source>
        <dbReference type="ARBA" id="ARBA00022723"/>
    </source>
</evidence>
<dbReference type="PROSITE" id="PS50191">
    <property type="entry name" value="CRAL_TRIO"/>
    <property type="match status" value="1"/>
</dbReference>
<comment type="function">
    <text evidence="14">Non-classical phosphatidylinositol (PtdIns) transfer protein (PITP), which exhibits PtdIns-binding/transfer activity in the absence of detectable PtdCho-binding/transfer activity. Regulates PtdIns(4,5)P2 homeostasis at the plasma membrane. Heme-binding protein that may play a role in organic oxidant-induced stress responses.</text>
</comment>
<dbReference type="GO" id="GO:0005886">
    <property type="term" value="C:plasma membrane"/>
    <property type="evidence" value="ECO:0007669"/>
    <property type="project" value="TreeGrafter"/>
</dbReference>
<evidence type="ECO:0000256" key="9">
    <source>
        <dbReference type="ARBA" id="ARBA00022848"/>
    </source>
</evidence>
<dbReference type="Gene3D" id="3.40.525.10">
    <property type="entry name" value="CRAL-TRIO lipid binding domain"/>
    <property type="match status" value="1"/>
</dbReference>
<dbReference type="AlphaFoldDB" id="A0A6A6VFV4"/>
<dbReference type="CDD" id="cd00170">
    <property type="entry name" value="SEC14"/>
    <property type="match status" value="1"/>
</dbReference>
<proteinExistence type="inferred from homology"/>
<evidence type="ECO:0000256" key="1">
    <source>
        <dbReference type="ARBA" id="ARBA00001970"/>
    </source>
</evidence>
<evidence type="ECO:0000256" key="4">
    <source>
        <dbReference type="ARBA" id="ARBA00022448"/>
    </source>
</evidence>
<dbReference type="GO" id="GO:0005829">
    <property type="term" value="C:cytosol"/>
    <property type="evidence" value="ECO:0007669"/>
    <property type="project" value="TreeGrafter"/>
</dbReference>
<evidence type="ECO:0000256" key="15">
    <source>
        <dbReference type="RuleBase" id="RU367059"/>
    </source>
</evidence>
<evidence type="ECO:0000256" key="8">
    <source>
        <dbReference type="ARBA" id="ARBA00022824"/>
    </source>
</evidence>
<evidence type="ECO:0000256" key="14">
    <source>
        <dbReference type="ARBA" id="ARBA00024180"/>
    </source>
</evidence>
<dbReference type="Proteomes" id="UP000799440">
    <property type="component" value="Unassembled WGS sequence"/>
</dbReference>
<dbReference type="Pfam" id="PF00650">
    <property type="entry name" value="CRAL_TRIO"/>
    <property type="match status" value="1"/>
</dbReference>
<dbReference type="InterPro" id="IPR036273">
    <property type="entry name" value="CRAL/TRIO_N_dom_sf"/>
</dbReference>
<keyword evidence="12 15" id="KW-0472">Membrane</keyword>
<evidence type="ECO:0000256" key="2">
    <source>
        <dbReference type="ARBA" id="ARBA00004406"/>
    </source>
</evidence>
<dbReference type="SMART" id="SM00516">
    <property type="entry name" value="SEC14"/>
    <property type="match status" value="1"/>
</dbReference>
<organism evidence="18 19">
    <name type="scientific">Sporormia fimetaria CBS 119925</name>
    <dbReference type="NCBI Taxonomy" id="1340428"/>
    <lineage>
        <taxon>Eukaryota</taxon>
        <taxon>Fungi</taxon>
        <taxon>Dikarya</taxon>
        <taxon>Ascomycota</taxon>
        <taxon>Pezizomycotina</taxon>
        <taxon>Dothideomycetes</taxon>
        <taxon>Pleosporomycetidae</taxon>
        <taxon>Pleosporales</taxon>
        <taxon>Sporormiaceae</taxon>
        <taxon>Sporormia</taxon>
    </lineage>
</organism>
<dbReference type="GO" id="GO:0005789">
    <property type="term" value="C:endoplasmic reticulum membrane"/>
    <property type="evidence" value="ECO:0007669"/>
    <property type="project" value="UniProtKB-SubCell"/>
</dbReference>
<feature type="compositionally biased region" description="Low complexity" evidence="16">
    <location>
        <begin position="58"/>
        <end position="67"/>
    </location>
</feature>
<evidence type="ECO:0000313" key="19">
    <source>
        <dbReference type="Proteomes" id="UP000799440"/>
    </source>
</evidence>
<dbReference type="SUPFAM" id="SSF46938">
    <property type="entry name" value="CRAL/TRIO N-terminal domain"/>
    <property type="match status" value="1"/>
</dbReference>
<evidence type="ECO:0000256" key="12">
    <source>
        <dbReference type="ARBA" id="ARBA00023136"/>
    </source>
</evidence>
<dbReference type="PANTHER" id="PTHR47669">
    <property type="entry name" value="PHOSPHATIDYLINOSITOL TRANSFER PROTEIN SFH5"/>
    <property type="match status" value="1"/>
</dbReference>
<evidence type="ECO:0000256" key="11">
    <source>
        <dbReference type="ARBA" id="ARBA00023055"/>
    </source>
</evidence>
<feature type="region of interest" description="Disordered" evidence="16">
    <location>
        <begin position="1"/>
        <end position="124"/>
    </location>
</feature>